<name>A0AA88J384_FICCA</name>
<proteinExistence type="predicted"/>
<evidence type="ECO:0000313" key="1">
    <source>
        <dbReference type="EMBL" id="GMN61624.1"/>
    </source>
</evidence>
<accession>A0AA88J384</accession>
<sequence>MAECKPKMRLLWNLTWQKLWRSYAKTNEGVVDKSIMKRVEVPIDPPAAQPVQNRGVQAVTNHEPLYLRFKRMKSKEFNGSTDPLVAQGWLKSI</sequence>
<comment type="caution">
    <text evidence="1">The sequence shown here is derived from an EMBL/GenBank/DDBJ whole genome shotgun (WGS) entry which is preliminary data.</text>
</comment>
<dbReference type="EMBL" id="BTGU01000114">
    <property type="protein sequence ID" value="GMN61624.1"/>
    <property type="molecule type" value="Genomic_DNA"/>
</dbReference>
<gene>
    <name evidence="1" type="ORF">TIFTF001_030711</name>
</gene>
<dbReference type="AlphaFoldDB" id="A0AA88J384"/>
<keyword evidence="2" id="KW-1185">Reference proteome</keyword>
<protein>
    <submittedName>
        <fullName evidence="1">Uncharacterized protein</fullName>
    </submittedName>
</protein>
<reference evidence="1" key="1">
    <citation type="submission" date="2023-07" db="EMBL/GenBank/DDBJ databases">
        <title>draft genome sequence of fig (Ficus carica).</title>
        <authorList>
            <person name="Takahashi T."/>
            <person name="Nishimura K."/>
        </authorList>
    </citation>
    <scope>NUCLEOTIDE SEQUENCE</scope>
</reference>
<evidence type="ECO:0000313" key="2">
    <source>
        <dbReference type="Proteomes" id="UP001187192"/>
    </source>
</evidence>
<dbReference type="Proteomes" id="UP001187192">
    <property type="component" value="Unassembled WGS sequence"/>
</dbReference>
<organism evidence="1 2">
    <name type="scientific">Ficus carica</name>
    <name type="common">Common fig</name>
    <dbReference type="NCBI Taxonomy" id="3494"/>
    <lineage>
        <taxon>Eukaryota</taxon>
        <taxon>Viridiplantae</taxon>
        <taxon>Streptophyta</taxon>
        <taxon>Embryophyta</taxon>
        <taxon>Tracheophyta</taxon>
        <taxon>Spermatophyta</taxon>
        <taxon>Magnoliopsida</taxon>
        <taxon>eudicotyledons</taxon>
        <taxon>Gunneridae</taxon>
        <taxon>Pentapetalae</taxon>
        <taxon>rosids</taxon>
        <taxon>fabids</taxon>
        <taxon>Rosales</taxon>
        <taxon>Moraceae</taxon>
        <taxon>Ficeae</taxon>
        <taxon>Ficus</taxon>
    </lineage>
</organism>